<keyword evidence="2" id="KW-1133">Transmembrane helix</keyword>
<keyword evidence="4" id="KW-1185">Reference proteome</keyword>
<dbReference type="AlphaFoldDB" id="A0A1Z4BRC4"/>
<evidence type="ECO:0008006" key="5">
    <source>
        <dbReference type="Google" id="ProtNLM"/>
    </source>
</evidence>
<feature type="transmembrane region" description="Helical" evidence="2">
    <location>
        <begin position="215"/>
        <end position="239"/>
    </location>
</feature>
<feature type="region of interest" description="Disordered" evidence="1">
    <location>
        <begin position="248"/>
        <end position="273"/>
    </location>
</feature>
<sequence>MGSSIIYILLLIAIILTYYFVKRFRPQSGIFTYLITFAIISPITLAGILLPITVFEYVKDLYQSETYNAKIVDFTYETRERNDDDGNHYEITVKLPIVQLVTTQGDTITKEVVHYNSLYSYKGKAMYCKVNYNPSTGNVFIADKRGFYKMLSVMVFFALFFDFLLVGIVLYVLGKNMTRYKQMLGIVLFRITIPTAILGFAAVLLFAAYEESDMSLFAKIACIGFGVLLLLTSIGLIILSNSKNKKIKRNRKRNNNNPQNNHRSHPSFLEFRN</sequence>
<name>A0A1Z4BRC4_9FLAO</name>
<feature type="transmembrane region" description="Helical" evidence="2">
    <location>
        <begin position="153"/>
        <end position="174"/>
    </location>
</feature>
<evidence type="ECO:0000256" key="1">
    <source>
        <dbReference type="SAM" id="MobiDB-lite"/>
    </source>
</evidence>
<keyword evidence="2" id="KW-0472">Membrane</keyword>
<dbReference type="RefSeq" id="WP_088594699.1">
    <property type="nucleotide sequence ID" value="NZ_CP022022.1"/>
</dbReference>
<keyword evidence="2" id="KW-0812">Transmembrane</keyword>
<feature type="transmembrane region" description="Helical" evidence="2">
    <location>
        <begin position="186"/>
        <end position="209"/>
    </location>
</feature>
<dbReference type="Proteomes" id="UP000197007">
    <property type="component" value="Chromosome"/>
</dbReference>
<evidence type="ECO:0000313" key="3">
    <source>
        <dbReference type="EMBL" id="ASF43799.1"/>
    </source>
</evidence>
<feature type="transmembrane region" description="Helical" evidence="2">
    <location>
        <begin position="33"/>
        <end position="55"/>
    </location>
</feature>
<dbReference type="KEGG" id="capn:CBG49_12330"/>
<evidence type="ECO:0000256" key="2">
    <source>
        <dbReference type="SAM" id="Phobius"/>
    </source>
</evidence>
<proteinExistence type="predicted"/>
<evidence type="ECO:0000313" key="4">
    <source>
        <dbReference type="Proteomes" id="UP000197007"/>
    </source>
</evidence>
<accession>A0A1Z4BRC4</accession>
<dbReference type="EMBL" id="CP022022">
    <property type="protein sequence ID" value="ASF43799.1"/>
    <property type="molecule type" value="Genomic_DNA"/>
</dbReference>
<gene>
    <name evidence="3" type="ORF">CBG49_12330</name>
</gene>
<feature type="transmembrane region" description="Helical" evidence="2">
    <location>
        <begin position="6"/>
        <end position="21"/>
    </location>
</feature>
<organism evidence="3 4">
    <name type="scientific">Capnocytophaga endodontalis</name>
    <dbReference type="NCBI Taxonomy" id="2708117"/>
    <lineage>
        <taxon>Bacteria</taxon>
        <taxon>Pseudomonadati</taxon>
        <taxon>Bacteroidota</taxon>
        <taxon>Flavobacteriia</taxon>
        <taxon>Flavobacteriales</taxon>
        <taxon>Flavobacteriaceae</taxon>
        <taxon>Capnocytophaga</taxon>
    </lineage>
</organism>
<protein>
    <recommendedName>
        <fullName evidence="5">DUF3592 domain-containing protein</fullName>
    </recommendedName>
</protein>
<reference evidence="4" key="1">
    <citation type="submission" date="2017-06" db="EMBL/GenBank/DDBJ databases">
        <title>Complete genome sequence of Capnocytophaga sp. KCOM 1579 (=ChDC OS43) isolated from a human refractory periapical abscess lesion.</title>
        <authorList>
            <person name="Kook J.-K."/>
            <person name="Park S.-N."/>
            <person name="Lim Y.K."/>
            <person name="Roh H."/>
        </authorList>
    </citation>
    <scope>NUCLEOTIDE SEQUENCE [LARGE SCALE GENOMIC DNA]</scope>
    <source>
        <strain evidence="4">ChDC OS43</strain>
    </source>
</reference>